<evidence type="ECO:0000313" key="4">
    <source>
        <dbReference type="Proteomes" id="UP000777438"/>
    </source>
</evidence>
<dbReference type="Gene3D" id="3.40.50.300">
    <property type="entry name" value="P-loop containing nucleotide triphosphate hydrolases"/>
    <property type="match status" value="1"/>
</dbReference>
<dbReference type="InterPro" id="IPR054471">
    <property type="entry name" value="GPIID_WHD"/>
</dbReference>
<dbReference type="Proteomes" id="UP000777438">
    <property type="component" value="Unassembled WGS sequence"/>
</dbReference>
<dbReference type="SMART" id="SM00248">
    <property type="entry name" value="ANK"/>
    <property type="match status" value="3"/>
</dbReference>
<dbReference type="Pfam" id="PF24883">
    <property type="entry name" value="NPHP3_N"/>
    <property type="match status" value="1"/>
</dbReference>
<organism evidence="3 4">
    <name type="scientific">Thelonectria olida</name>
    <dbReference type="NCBI Taxonomy" id="1576542"/>
    <lineage>
        <taxon>Eukaryota</taxon>
        <taxon>Fungi</taxon>
        <taxon>Dikarya</taxon>
        <taxon>Ascomycota</taxon>
        <taxon>Pezizomycotina</taxon>
        <taxon>Sordariomycetes</taxon>
        <taxon>Hypocreomycetidae</taxon>
        <taxon>Hypocreales</taxon>
        <taxon>Nectriaceae</taxon>
        <taxon>Thelonectria</taxon>
    </lineage>
</organism>
<accession>A0A9P8W9M1</accession>
<keyword evidence="4" id="KW-1185">Reference proteome</keyword>
<dbReference type="PROSITE" id="PS50837">
    <property type="entry name" value="NACHT"/>
    <property type="match status" value="1"/>
</dbReference>
<dbReference type="Gene3D" id="1.25.40.20">
    <property type="entry name" value="Ankyrin repeat-containing domain"/>
    <property type="match status" value="2"/>
</dbReference>
<dbReference type="InterPro" id="IPR056125">
    <property type="entry name" value="DUF7708"/>
</dbReference>
<dbReference type="InterPro" id="IPR002110">
    <property type="entry name" value="Ankyrin_rpt"/>
</dbReference>
<proteinExistence type="predicted"/>
<sequence length="1180" mass="133427">MAASSWLHEDFRSARDDFMRNLKNPSKYDFSKFGTVGDVYDAAEAIQKKQAQTKTLRAVKRLEPFINGLKEYAATVEVFVQVKPEILGLIWGPLKFLLQVSSSLITAFEKVVKVLADIGHALPQFQKYASLFHENDGVNRVMCLFYVDILELYKILLDFMENRRLNVFLESLWPNIRGKISVVQANIEQHKMLMTSHVTLEHVLQSYNARKRAIKEYEKEEEFRESQSFKAIFSELSPETYERKLASILQESTVDSGGWLNLDPAFEKRPDTDEKSSRCIWIRGIPGSGKTFVAANTIRRIQAVHKQVLYIFLTYENQALGAVINVFHSLIFQAVKGDSSLRPILNEKAQSHPRKMSSDRVFVKNLLLDILKSSGPTFIVVDGVDELEERPRQLLLQELLQVVDASLNSRLLISSREERDIERIMKSRSVSFRVDHSNSKDIQAYVDVELQSWLLDLQSCGADVQMLAAVRDCVSSIVRNSQGMFLYTKLMVFLMREQGTASGIKAELECLPDGLDKAYSRVISRIMQKISPSLRKVVKRILQWIACAQRPLREEELLQTLAIEAGAVDFTNGRKEFRDIRMACGPIVEVVDDVFRFVHFSAKEYLLGTQSEHFLNIKEAHVDAVLSCSSYLSYRSMDLMFDMDSNDKSGLDDAIVAGDFVFFDYACSEWLWHLQACLSEGVSQDELGKLSSTISRLADIRGSNHIEAPKPPKFLLDKFVDFRGEPEVHMLLANVAMQHESAQSGLLDDSEGAHSKTDPLQLLSALRTLRQHHEDLVCPDYRHKPECHCNSLGQLYGASPFYCRKPFCEGYWRGFGTKAARDEHMLIHRRPYLCPEAQCIFSKIGFRSKEALKRHGTEAHRDVVRPKPESVGSAKAESKNDNTLFMLEDAIAHDDLSIIQNLTSSLFSLTSDELHHPLCLAAWKSSPETLEYLLDVGRRPWDNFTFEHSLEALLATAIETNNLPNIKVLLAHGADAHGVAHLDPGFQLQILRRERQGSLVHRRELELSSFCRALSLWEPDLMRYLVDECGVALPKDVEGGFCRAPALAGLTEEEVAHRFSGIRKYIVGDTAFDRGVGAAIMYKSVAGLKLSLENGGDPDTAFNDSMNVLFRAVDFGTNIGAEMAKILIKYGANPDVRNKTNYHITSTAGMKKVEAYFGATWDEIVRRIRSGEDIQPVKLR</sequence>
<dbReference type="InterPro" id="IPR027417">
    <property type="entry name" value="P-loop_NTPase"/>
</dbReference>
<dbReference type="Pfam" id="PF22939">
    <property type="entry name" value="WHD_GPIID"/>
    <property type="match status" value="1"/>
</dbReference>
<name>A0A9P8W9M1_9HYPO</name>
<dbReference type="PANTHER" id="PTHR10039:SF14">
    <property type="entry name" value="NACHT DOMAIN-CONTAINING PROTEIN"/>
    <property type="match status" value="1"/>
</dbReference>
<protein>
    <recommendedName>
        <fullName evidence="2">NACHT domain-containing protein</fullName>
    </recommendedName>
</protein>
<dbReference type="InterPro" id="IPR036770">
    <property type="entry name" value="Ankyrin_rpt-contain_sf"/>
</dbReference>
<reference evidence="3 4" key="1">
    <citation type="journal article" date="2021" name="Nat. Commun.">
        <title>Genetic determinants of endophytism in the Arabidopsis root mycobiome.</title>
        <authorList>
            <person name="Mesny F."/>
            <person name="Miyauchi S."/>
            <person name="Thiergart T."/>
            <person name="Pickel B."/>
            <person name="Atanasova L."/>
            <person name="Karlsson M."/>
            <person name="Huettel B."/>
            <person name="Barry K.W."/>
            <person name="Haridas S."/>
            <person name="Chen C."/>
            <person name="Bauer D."/>
            <person name="Andreopoulos W."/>
            <person name="Pangilinan J."/>
            <person name="LaButti K."/>
            <person name="Riley R."/>
            <person name="Lipzen A."/>
            <person name="Clum A."/>
            <person name="Drula E."/>
            <person name="Henrissat B."/>
            <person name="Kohler A."/>
            <person name="Grigoriev I.V."/>
            <person name="Martin F.M."/>
            <person name="Hacquard S."/>
        </authorList>
    </citation>
    <scope>NUCLEOTIDE SEQUENCE [LARGE SCALE GENOMIC DNA]</scope>
    <source>
        <strain evidence="3 4">MPI-CAGE-CH-0241</strain>
    </source>
</reference>
<feature type="domain" description="NACHT" evidence="2">
    <location>
        <begin position="278"/>
        <end position="416"/>
    </location>
</feature>
<dbReference type="InterPro" id="IPR056884">
    <property type="entry name" value="NPHP3-like_N"/>
</dbReference>
<keyword evidence="1" id="KW-0677">Repeat</keyword>
<dbReference type="InterPro" id="IPR007111">
    <property type="entry name" value="NACHT_NTPase"/>
</dbReference>
<dbReference type="SUPFAM" id="SSF52540">
    <property type="entry name" value="P-loop containing nucleoside triphosphate hydrolases"/>
    <property type="match status" value="1"/>
</dbReference>
<evidence type="ECO:0000259" key="2">
    <source>
        <dbReference type="PROSITE" id="PS50837"/>
    </source>
</evidence>
<comment type="caution">
    <text evidence="3">The sequence shown here is derived from an EMBL/GenBank/DDBJ whole genome shotgun (WGS) entry which is preliminary data.</text>
</comment>
<dbReference type="Pfam" id="PF24809">
    <property type="entry name" value="DUF7708"/>
    <property type="match status" value="1"/>
</dbReference>
<evidence type="ECO:0000313" key="3">
    <source>
        <dbReference type="EMBL" id="KAH6891508.1"/>
    </source>
</evidence>
<dbReference type="OrthoDB" id="21416at2759"/>
<evidence type="ECO:0000256" key="1">
    <source>
        <dbReference type="ARBA" id="ARBA00022737"/>
    </source>
</evidence>
<dbReference type="PANTHER" id="PTHR10039">
    <property type="entry name" value="AMELOGENIN"/>
    <property type="match status" value="1"/>
</dbReference>
<dbReference type="EMBL" id="JAGPYM010000008">
    <property type="protein sequence ID" value="KAH6891508.1"/>
    <property type="molecule type" value="Genomic_DNA"/>
</dbReference>
<gene>
    <name evidence="3" type="ORF">B0T10DRAFT_313468</name>
</gene>
<dbReference type="AlphaFoldDB" id="A0A9P8W9M1"/>
<dbReference type="SUPFAM" id="SSF48403">
    <property type="entry name" value="Ankyrin repeat"/>
    <property type="match status" value="1"/>
</dbReference>